<name>A0AAN6YZ78_9PEZI</name>
<feature type="region of interest" description="Disordered" evidence="1">
    <location>
        <begin position="75"/>
        <end position="105"/>
    </location>
</feature>
<protein>
    <submittedName>
        <fullName evidence="2">Uncharacterized protein</fullName>
    </submittedName>
</protein>
<sequence length="157" mass="17286">MWDLARFGPCSRKGSWHNNQRKRRLHLLLGKVRRTAGIGEGGMFLSTLLCIDQSAVPGPDCRLETSDSDTRLANLGTQSRLPNRPLLARRQRRPSPPGSGLGEMNAELGHQVTLPHRYKGSPSQRGTWVRARFSCSTVTVAGHYIDSVASSARALAR</sequence>
<evidence type="ECO:0000313" key="2">
    <source>
        <dbReference type="EMBL" id="KAK4119033.1"/>
    </source>
</evidence>
<organism evidence="2 3">
    <name type="scientific">Parathielavia appendiculata</name>
    <dbReference type="NCBI Taxonomy" id="2587402"/>
    <lineage>
        <taxon>Eukaryota</taxon>
        <taxon>Fungi</taxon>
        <taxon>Dikarya</taxon>
        <taxon>Ascomycota</taxon>
        <taxon>Pezizomycotina</taxon>
        <taxon>Sordariomycetes</taxon>
        <taxon>Sordariomycetidae</taxon>
        <taxon>Sordariales</taxon>
        <taxon>Chaetomiaceae</taxon>
        <taxon>Parathielavia</taxon>
    </lineage>
</organism>
<dbReference type="RefSeq" id="XP_062642806.1">
    <property type="nucleotide sequence ID" value="XM_062793980.1"/>
</dbReference>
<evidence type="ECO:0000313" key="3">
    <source>
        <dbReference type="Proteomes" id="UP001302602"/>
    </source>
</evidence>
<keyword evidence="3" id="KW-1185">Reference proteome</keyword>
<comment type="caution">
    <text evidence="2">The sequence shown here is derived from an EMBL/GenBank/DDBJ whole genome shotgun (WGS) entry which is preliminary data.</text>
</comment>
<accession>A0AAN6YZ78</accession>
<dbReference type="EMBL" id="MU853254">
    <property type="protein sequence ID" value="KAK4119033.1"/>
    <property type="molecule type" value="Genomic_DNA"/>
</dbReference>
<evidence type="ECO:0000256" key="1">
    <source>
        <dbReference type="SAM" id="MobiDB-lite"/>
    </source>
</evidence>
<dbReference type="AlphaFoldDB" id="A0AAN6YZ78"/>
<dbReference type="GeneID" id="87830749"/>
<reference evidence="2" key="2">
    <citation type="submission" date="2023-05" db="EMBL/GenBank/DDBJ databases">
        <authorList>
            <consortium name="Lawrence Berkeley National Laboratory"/>
            <person name="Steindorff A."/>
            <person name="Hensen N."/>
            <person name="Bonometti L."/>
            <person name="Westerberg I."/>
            <person name="Brannstrom I.O."/>
            <person name="Guillou S."/>
            <person name="Cros-Aarteil S."/>
            <person name="Calhoun S."/>
            <person name="Haridas S."/>
            <person name="Kuo A."/>
            <person name="Mondo S."/>
            <person name="Pangilinan J."/>
            <person name="Riley R."/>
            <person name="Labutti K."/>
            <person name="Andreopoulos B."/>
            <person name="Lipzen A."/>
            <person name="Chen C."/>
            <person name="Yanf M."/>
            <person name="Daum C."/>
            <person name="Ng V."/>
            <person name="Clum A."/>
            <person name="Ohm R."/>
            <person name="Martin F."/>
            <person name="Silar P."/>
            <person name="Natvig D."/>
            <person name="Lalanne C."/>
            <person name="Gautier V."/>
            <person name="Ament-Velasquez S.L."/>
            <person name="Kruys A."/>
            <person name="Hutchinson M.I."/>
            <person name="Powell A.J."/>
            <person name="Barry K."/>
            <person name="Miller A.N."/>
            <person name="Grigoriev I.V."/>
            <person name="Debuchy R."/>
            <person name="Gladieux P."/>
            <person name="Thoren M.H."/>
            <person name="Johannesson H."/>
        </authorList>
    </citation>
    <scope>NUCLEOTIDE SEQUENCE</scope>
    <source>
        <strain evidence="2">CBS 731.68</strain>
    </source>
</reference>
<gene>
    <name evidence="2" type="ORF">N657DRAFT_650587</name>
</gene>
<reference evidence="2" key="1">
    <citation type="journal article" date="2023" name="Mol. Phylogenet. Evol.">
        <title>Genome-scale phylogeny and comparative genomics of the fungal order Sordariales.</title>
        <authorList>
            <person name="Hensen N."/>
            <person name="Bonometti L."/>
            <person name="Westerberg I."/>
            <person name="Brannstrom I.O."/>
            <person name="Guillou S."/>
            <person name="Cros-Aarteil S."/>
            <person name="Calhoun S."/>
            <person name="Haridas S."/>
            <person name="Kuo A."/>
            <person name="Mondo S."/>
            <person name="Pangilinan J."/>
            <person name="Riley R."/>
            <person name="LaButti K."/>
            <person name="Andreopoulos B."/>
            <person name="Lipzen A."/>
            <person name="Chen C."/>
            <person name="Yan M."/>
            <person name="Daum C."/>
            <person name="Ng V."/>
            <person name="Clum A."/>
            <person name="Steindorff A."/>
            <person name="Ohm R.A."/>
            <person name="Martin F."/>
            <person name="Silar P."/>
            <person name="Natvig D.O."/>
            <person name="Lalanne C."/>
            <person name="Gautier V."/>
            <person name="Ament-Velasquez S.L."/>
            <person name="Kruys A."/>
            <person name="Hutchinson M.I."/>
            <person name="Powell A.J."/>
            <person name="Barry K."/>
            <person name="Miller A.N."/>
            <person name="Grigoriev I.V."/>
            <person name="Debuchy R."/>
            <person name="Gladieux P."/>
            <person name="Hiltunen Thoren M."/>
            <person name="Johannesson H."/>
        </authorList>
    </citation>
    <scope>NUCLEOTIDE SEQUENCE</scope>
    <source>
        <strain evidence="2">CBS 731.68</strain>
    </source>
</reference>
<proteinExistence type="predicted"/>
<dbReference type="Proteomes" id="UP001302602">
    <property type="component" value="Unassembled WGS sequence"/>
</dbReference>